<dbReference type="PROSITE" id="PS50082">
    <property type="entry name" value="WD_REPEATS_2"/>
    <property type="match status" value="2"/>
</dbReference>
<feature type="region of interest" description="Disordered" evidence="5">
    <location>
        <begin position="460"/>
        <end position="490"/>
    </location>
</feature>
<accession>A0A9P8PL25</accession>
<dbReference type="PROSITE" id="PS00678">
    <property type="entry name" value="WD_REPEATS_1"/>
    <property type="match status" value="2"/>
</dbReference>
<organism evidence="6 7">
    <name type="scientific">Wickerhamomyces mucosus</name>
    <dbReference type="NCBI Taxonomy" id="1378264"/>
    <lineage>
        <taxon>Eukaryota</taxon>
        <taxon>Fungi</taxon>
        <taxon>Dikarya</taxon>
        <taxon>Ascomycota</taxon>
        <taxon>Saccharomycotina</taxon>
        <taxon>Saccharomycetes</taxon>
        <taxon>Phaffomycetales</taxon>
        <taxon>Wickerhamomycetaceae</taxon>
        <taxon>Wickerhamomyces</taxon>
    </lineage>
</organism>
<dbReference type="InterPro" id="IPR051246">
    <property type="entry name" value="WDR48"/>
</dbReference>
<evidence type="ECO:0000256" key="4">
    <source>
        <dbReference type="PROSITE-ProRule" id="PRU00221"/>
    </source>
</evidence>
<comment type="similarity">
    <text evidence="1">Belongs to the WD repeat WDR48 family.</text>
</comment>
<reference evidence="6" key="1">
    <citation type="journal article" date="2021" name="Open Biol.">
        <title>Shared evolutionary footprints suggest mitochondrial oxidative damage underlies multiple complex I losses in fungi.</title>
        <authorList>
            <person name="Schikora-Tamarit M.A."/>
            <person name="Marcet-Houben M."/>
            <person name="Nosek J."/>
            <person name="Gabaldon T."/>
        </authorList>
    </citation>
    <scope>NUCLEOTIDE SEQUENCE</scope>
    <source>
        <strain evidence="6">CBS6341</strain>
    </source>
</reference>
<dbReference type="InterPro" id="IPR019775">
    <property type="entry name" value="WD40_repeat_CS"/>
</dbReference>
<dbReference type="Gene3D" id="2.130.10.10">
    <property type="entry name" value="YVTN repeat-like/Quinoprotein amine dehydrogenase"/>
    <property type="match status" value="2"/>
</dbReference>
<dbReference type="OrthoDB" id="2421129at2759"/>
<dbReference type="Proteomes" id="UP000769528">
    <property type="component" value="Unassembled WGS sequence"/>
</dbReference>
<dbReference type="InterPro" id="IPR001680">
    <property type="entry name" value="WD40_rpt"/>
</dbReference>
<keyword evidence="7" id="KW-1185">Reference proteome</keyword>
<evidence type="ECO:0000256" key="1">
    <source>
        <dbReference type="ARBA" id="ARBA00006917"/>
    </source>
</evidence>
<dbReference type="GO" id="GO:0000724">
    <property type="term" value="P:double-strand break repair via homologous recombination"/>
    <property type="evidence" value="ECO:0007669"/>
    <property type="project" value="TreeGrafter"/>
</dbReference>
<feature type="repeat" description="WD" evidence="4">
    <location>
        <begin position="184"/>
        <end position="223"/>
    </location>
</feature>
<sequence length="692" mass="77695">MSKTNSKSLTYALAATGPSGTHVSPINRIESNTTNLFTAARDGVIAVFDSDLQHKNHILLHTDWVNDITLLNNNLLASCSSDLSVKWWNYENGNHGLVGHHNDYVKALDSVNNKLIISGGLDKFVNVWDVATSTKISSYRNDLGTEKGSIYSLTSNNNGLSVFGDNDSNIVLFDINSAKPIEVLQGHNNTVKSLVIKDQLLLSGSSDKTINLWDLRTHSILQKWSFESSIWSIHSSGNEFKTFYAGGSDGSIYRVKESAKLINKQESGILSINEFNNEILSSSMSNSDLTNLTVPSKTIKGDHGLIKSRLLNNRRHVVTLSTNSHVILWDIIKCEKIKEYGSDVDFEDVIQDCQTIEILPTWCRVCIKSGKLFVTLSETNYSNVEIYGDDMDAYGLDLDPEIRYNLGKIMIHSIFKSFIEYEIQKDNQIRESKNKELSLKKTTTNENKLERRRSLSIFGTKKNNSKNTSAATTTISEQPTSTESSRKSSNSELINDTVQVLLQEISAAYDANSISLITPPPIKDVPLIKLPSDLFIIITERAINSSGEVDIYGDELNQLDFESLEAFLPKWIGNLILKNESIYKDIPKVGFIVKRHESETELPSLINGDARLNAYSMLRIKKILYYIIAGFDGEINHDTNEVENWMEVLCNEKVLDNNMTLATLRSTIWKSSGDINITYRLKEEKTREDSLK</sequence>
<dbReference type="EMBL" id="JAEUBF010000974">
    <property type="protein sequence ID" value="KAH3673525.1"/>
    <property type="molecule type" value="Genomic_DNA"/>
</dbReference>
<dbReference type="GO" id="GO:0043130">
    <property type="term" value="F:ubiquitin binding"/>
    <property type="evidence" value="ECO:0007669"/>
    <property type="project" value="TreeGrafter"/>
</dbReference>
<dbReference type="InterPro" id="IPR036322">
    <property type="entry name" value="WD40_repeat_dom_sf"/>
</dbReference>
<keyword evidence="2 4" id="KW-0853">WD repeat</keyword>
<dbReference type="PROSITE" id="PS50294">
    <property type="entry name" value="WD_REPEATS_REGION"/>
    <property type="match status" value="1"/>
</dbReference>
<feature type="repeat" description="WD" evidence="4">
    <location>
        <begin position="97"/>
        <end position="138"/>
    </location>
</feature>
<reference evidence="6" key="2">
    <citation type="submission" date="2021-01" db="EMBL/GenBank/DDBJ databases">
        <authorList>
            <person name="Schikora-Tamarit M.A."/>
        </authorList>
    </citation>
    <scope>NUCLEOTIDE SEQUENCE</scope>
    <source>
        <strain evidence="6">CBS6341</strain>
    </source>
</reference>
<evidence type="ECO:0000256" key="2">
    <source>
        <dbReference type="ARBA" id="ARBA00022574"/>
    </source>
</evidence>
<dbReference type="InterPro" id="IPR015943">
    <property type="entry name" value="WD40/YVTN_repeat-like_dom_sf"/>
</dbReference>
<name>A0A9P8PL25_9ASCO</name>
<dbReference type="Pfam" id="PF11816">
    <property type="entry name" value="DUF3337"/>
    <property type="match status" value="1"/>
</dbReference>
<dbReference type="AlphaFoldDB" id="A0A9P8PL25"/>
<dbReference type="PANTHER" id="PTHR19862:SF14">
    <property type="entry name" value="WD REPEAT-CONTAINING PROTEIN 48"/>
    <property type="match status" value="1"/>
</dbReference>
<dbReference type="SMART" id="SM00320">
    <property type="entry name" value="WD40"/>
    <property type="match status" value="7"/>
</dbReference>
<dbReference type="PRINTS" id="PR00320">
    <property type="entry name" value="GPROTEINBRPT"/>
</dbReference>
<evidence type="ECO:0000256" key="5">
    <source>
        <dbReference type="SAM" id="MobiDB-lite"/>
    </source>
</evidence>
<dbReference type="SUPFAM" id="SSF50978">
    <property type="entry name" value="WD40 repeat-like"/>
    <property type="match status" value="1"/>
</dbReference>
<dbReference type="Pfam" id="PF00400">
    <property type="entry name" value="WD40"/>
    <property type="match status" value="2"/>
</dbReference>
<gene>
    <name evidence="6" type="ORF">WICMUC_003631</name>
</gene>
<evidence type="ECO:0000256" key="3">
    <source>
        <dbReference type="ARBA" id="ARBA00022737"/>
    </source>
</evidence>
<keyword evidence="3" id="KW-0677">Repeat</keyword>
<dbReference type="PANTHER" id="PTHR19862">
    <property type="entry name" value="WD REPEAT-CONTAINING PROTEIN 48"/>
    <property type="match status" value="1"/>
</dbReference>
<comment type="caution">
    <text evidence="6">The sequence shown here is derived from an EMBL/GenBank/DDBJ whole genome shotgun (WGS) entry which is preliminary data.</text>
</comment>
<protein>
    <submittedName>
        <fullName evidence="6">Uncharacterized protein</fullName>
    </submittedName>
</protein>
<dbReference type="InterPro" id="IPR020472">
    <property type="entry name" value="WD40_PAC1"/>
</dbReference>
<proteinExistence type="inferred from homology"/>
<evidence type="ECO:0000313" key="6">
    <source>
        <dbReference type="EMBL" id="KAH3673525.1"/>
    </source>
</evidence>
<dbReference type="InterPro" id="IPR021772">
    <property type="entry name" value="WDR48/Bun107"/>
</dbReference>
<evidence type="ECO:0000313" key="7">
    <source>
        <dbReference type="Proteomes" id="UP000769528"/>
    </source>
</evidence>